<keyword evidence="6 7" id="KW-0472">Membrane</keyword>
<dbReference type="InterPro" id="IPR051393">
    <property type="entry name" value="ABC_transporter_permease"/>
</dbReference>
<organism evidence="10 11">
    <name type="scientific">Promicromonospora alba</name>
    <dbReference type="NCBI Taxonomy" id="1616110"/>
    <lineage>
        <taxon>Bacteria</taxon>
        <taxon>Bacillati</taxon>
        <taxon>Actinomycetota</taxon>
        <taxon>Actinomycetes</taxon>
        <taxon>Micrococcales</taxon>
        <taxon>Promicromonosporaceae</taxon>
        <taxon>Promicromonospora</taxon>
    </lineage>
</organism>
<dbReference type="InterPro" id="IPR000515">
    <property type="entry name" value="MetI-like"/>
</dbReference>
<keyword evidence="5 7" id="KW-1133">Transmembrane helix</keyword>
<dbReference type="PROSITE" id="PS50928">
    <property type="entry name" value="ABC_TM1"/>
    <property type="match status" value="1"/>
</dbReference>
<name>A0ABV9HCU0_9MICO</name>
<dbReference type="SUPFAM" id="SSF161098">
    <property type="entry name" value="MetI-like"/>
    <property type="match status" value="1"/>
</dbReference>
<dbReference type="PANTHER" id="PTHR30193">
    <property type="entry name" value="ABC TRANSPORTER PERMEASE PROTEIN"/>
    <property type="match status" value="1"/>
</dbReference>
<dbReference type="InterPro" id="IPR035906">
    <property type="entry name" value="MetI-like_sf"/>
</dbReference>
<reference evidence="11" key="1">
    <citation type="journal article" date="2019" name="Int. J. Syst. Evol. Microbiol.">
        <title>The Global Catalogue of Microorganisms (GCM) 10K type strain sequencing project: providing services to taxonomists for standard genome sequencing and annotation.</title>
        <authorList>
            <consortium name="The Broad Institute Genomics Platform"/>
            <consortium name="The Broad Institute Genome Sequencing Center for Infectious Disease"/>
            <person name="Wu L."/>
            <person name="Ma J."/>
        </authorList>
    </citation>
    <scope>NUCLEOTIDE SEQUENCE [LARGE SCALE GENOMIC DNA]</scope>
    <source>
        <strain evidence="11">CCUG 42722</strain>
    </source>
</reference>
<evidence type="ECO:0000256" key="1">
    <source>
        <dbReference type="ARBA" id="ARBA00004651"/>
    </source>
</evidence>
<evidence type="ECO:0000256" key="2">
    <source>
        <dbReference type="ARBA" id="ARBA00022448"/>
    </source>
</evidence>
<dbReference type="PANTHER" id="PTHR30193:SF41">
    <property type="entry name" value="DIACETYLCHITOBIOSE UPTAKE SYSTEM PERMEASE PROTEIN NGCF"/>
    <property type="match status" value="1"/>
</dbReference>
<evidence type="ECO:0000256" key="5">
    <source>
        <dbReference type="ARBA" id="ARBA00022989"/>
    </source>
</evidence>
<feature type="compositionally biased region" description="Basic residues" evidence="8">
    <location>
        <begin position="18"/>
        <end position="27"/>
    </location>
</feature>
<evidence type="ECO:0000256" key="4">
    <source>
        <dbReference type="ARBA" id="ARBA00022692"/>
    </source>
</evidence>
<keyword evidence="2 7" id="KW-0813">Transport</keyword>
<sequence>MAVLTTAAPEAAPGRQGRPARRGGSRRSRYGDLRTALIFLIPATIGFVTFYLVPAVRGAWFSLTDYSVLAPPRFVGLDNYERLVQDPLFWNAMKVTAYYVVMNIGLQTVLAIAIAVLMQRLTRSAFVRGAVLLPYFVANVIVALVWFFMLDFQMGIVNVLLERVGIDAQAFFGDPALALPTIALINVWRHMGYTALLIFAGLQMIDQQVYEAAELDGAGPLRQFWSVTLPLLRPVLALVLVVTITGSFQIFDTVAVTSGGGPVDATRVIYLYIYDLAFGQLDFGYASALSVVLFLVLLGVALLQLRLTRASESDTN</sequence>
<evidence type="ECO:0000256" key="7">
    <source>
        <dbReference type="RuleBase" id="RU363032"/>
    </source>
</evidence>
<gene>
    <name evidence="10" type="ORF">ACFO6V_04215</name>
</gene>
<dbReference type="Gene3D" id="1.10.3720.10">
    <property type="entry name" value="MetI-like"/>
    <property type="match status" value="1"/>
</dbReference>
<dbReference type="Pfam" id="PF00528">
    <property type="entry name" value="BPD_transp_1"/>
    <property type="match status" value="1"/>
</dbReference>
<feature type="transmembrane region" description="Helical" evidence="7">
    <location>
        <begin position="231"/>
        <end position="251"/>
    </location>
</feature>
<comment type="similarity">
    <text evidence="7">Belongs to the binding-protein-dependent transport system permease family.</text>
</comment>
<dbReference type="RefSeq" id="WP_377132557.1">
    <property type="nucleotide sequence ID" value="NZ_JBHSFI010000002.1"/>
</dbReference>
<feature type="region of interest" description="Disordered" evidence="8">
    <location>
        <begin position="1"/>
        <end position="27"/>
    </location>
</feature>
<feature type="transmembrane region" description="Helical" evidence="7">
    <location>
        <begin position="97"/>
        <end position="118"/>
    </location>
</feature>
<evidence type="ECO:0000256" key="8">
    <source>
        <dbReference type="SAM" id="MobiDB-lite"/>
    </source>
</evidence>
<comment type="subcellular location">
    <subcellularLocation>
        <location evidence="1 7">Cell membrane</location>
        <topology evidence="1 7">Multi-pass membrane protein</topology>
    </subcellularLocation>
</comment>
<keyword evidence="4 7" id="KW-0812">Transmembrane</keyword>
<feature type="transmembrane region" description="Helical" evidence="7">
    <location>
        <begin position="283"/>
        <end position="303"/>
    </location>
</feature>
<evidence type="ECO:0000256" key="3">
    <source>
        <dbReference type="ARBA" id="ARBA00022475"/>
    </source>
</evidence>
<accession>A0ABV9HCU0</accession>
<evidence type="ECO:0000313" key="11">
    <source>
        <dbReference type="Proteomes" id="UP001596011"/>
    </source>
</evidence>
<dbReference type="EMBL" id="JBHSFI010000002">
    <property type="protein sequence ID" value="MFC4627426.1"/>
    <property type="molecule type" value="Genomic_DNA"/>
</dbReference>
<feature type="transmembrane region" description="Helical" evidence="7">
    <location>
        <begin position="35"/>
        <end position="53"/>
    </location>
</feature>
<keyword evidence="11" id="KW-1185">Reference proteome</keyword>
<evidence type="ECO:0000259" key="9">
    <source>
        <dbReference type="PROSITE" id="PS50928"/>
    </source>
</evidence>
<feature type="domain" description="ABC transmembrane type-1" evidence="9">
    <location>
        <begin position="93"/>
        <end position="304"/>
    </location>
</feature>
<feature type="transmembrane region" description="Helical" evidence="7">
    <location>
        <begin position="130"/>
        <end position="150"/>
    </location>
</feature>
<feature type="compositionally biased region" description="Low complexity" evidence="8">
    <location>
        <begin position="7"/>
        <end position="17"/>
    </location>
</feature>
<keyword evidence="3" id="KW-1003">Cell membrane</keyword>
<dbReference type="CDD" id="cd06261">
    <property type="entry name" value="TM_PBP2"/>
    <property type="match status" value="1"/>
</dbReference>
<proteinExistence type="inferred from homology"/>
<evidence type="ECO:0000313" key="10">
    <source>
        <dbReference type="EMBL" id="MFC4627426.1"/>
    </source>
</evidence>
<evidence type="ECO:0000256" key="6">
    <source>
        <dbReference type="ARBA" id="ARBA00023136"/>
    </source>
</evidence>
<comment type="caution">
    <text evidence="10">The sequence shown here is derived from an EMBL/GenBank/DDBJ whole genome shotgun (WGS) entry which is preliminary data.</text>
</comment>
<dbReference type="Proteomes" id="UP001596011">
    <property type="component" value="Unassembled WGS sequence"/>
</dbReference>
<protein>
    <submittedName>
        <fullName evidence="10">Carbohydrate ABC transporter permease</fullName>
    </submittedName>
</protein>
<feature type="transmembrane region" description="Helical" evidence="7">
    <location>
        <begin position="170"/>
        <end position="188"/>
    </location>
</feature>